<reference evidence="3 4" key="1">
    <citation type="submission" date="2023-10" db="EMBL/GenBank/DDBJ databases">
        <title>Screening of Alkalihalobacillus lindianensis BZ-TG-R113 and Its Alleviation of Salt Stress on Rapeseed Growth.</title>
        <authorList>
            <person name="Zhao B."/>
            <person name="Guo T."/>
        </authorList>
    </citation>
    <scope>NUCLEOTIDE SEQUENCE [LARGE SCALE GENOMIC DNA]</scope>
    <source>
        <strain evidence="3 4">BZ-TG-R113</strain>
    </source>
</reference>
<evidence type="ECO:0000313" key="4">
    <source>
        <dbReference type="Proteomes" id="UP001287282"/>
    </source>
</evidence>
<dbReference type="PIRSF" id="PIRSF017082">
    <property type="entry name" value="YflP"/>
    <property type="match status" value="1"/>
</dbReference>
<dbReference type="Proteomes" id="UP001287282">
    <property type="component" value="Unassembled WGS sequence"/>
</dbReference>
<keyword evidence="2" id="KW-0732">Signal</keyword>
<dbReference type="Pfam" id="PF03401">
    <property type="entry name" value="TctC"/>
    <property type="match status" value="1"/>
</dbReference>
<dbReference type="PROSITE" id="PS51257">
    <property type="entry name" value="PROKAR_LIPOPROTEIN"/>
    <property type="match status" value="1"/>
</dbReference>
<comment type="caution">
    <text evidence="3">The sequence shown here is derived from an EMBL/GenBank/DDBJ whole genome shotgun (WGS) entry which is preliminary data.</text>
</comment>
<dbReference type="InterPro" id="IPR005064">
    <property type="entry name" value="BUG"/>
</dbReference>
<protein>
    <submittedName>
        <fullName evidence="3">Tripartite tricarboxylate transporter substrate binding protein</fullName>
    </submittedName>
</protein>
<dbReference type="CDD" id="cd07012">
    <property type="entry name" value="PBP2_Bug_TTT"/>
    <property type="match status" value="1"/>
</dbReference>
<evidence type="ECO:0000256" key="2">
    <source>
        <dbReference type="SAM" id="SignalP"/>
    </source>
</evidence>
<dbReference type="PANTHER" id="PTHR42928:SF3">
    <property type="entry name" value="UPF0065 PROTEIN YFLP"/>
    <property type="match status" value="1"/>
</dbReference>
<proteinExistence type="inferred from homology"/>
<feature type="chain" id="PRO_5045804273" evidence="2">
    <location>
        <begin position="20"/>
        <end position="340"/>
    </location>
</feature>
<dbReference type="RefSeq" id="WP_317122765.1">
    <property type="nucleotide sequence ID" value="NZ_JAWJBA010000004.1"/>
</dbReference>
<keyword evidence="4" id="KW-1185">Reference proteome</keyword>
<name>A0ABU3XCH9_9BACI</name>
<dbReference type="Gene3D" id="3.40.190.150">
    <property type="entry name" value="Bordetella uptake gene, domain 1"/>
    <property type="match status" value="1"/>
</dbReference>
<accession>A0ABU3XCH9</accession>
<dbReference type="SUPFAM" id="SSF53850">
    <property type="entry name" value="Periplasmic binding protein-like II"/>
    <property type="match status" value="1"/>
</dbReference>
<dbReference type="Gene3D" id="3.40.190.10">
    <property type="entry name" value="Periplasmic binding protein-like II"/>
    <property type="match status" value="1"/>
</dbReference>
<dbReference type="EMBL" id="JAWJBA010000004">
    <property type="protein sequence ID" value="MDV2685591.1"/>
    <property type="molecule type" value="Genomic_DNA"/>
</dbReference>
<evidence type="ECO:0000313" key="3">
    <source>
        <dbReference type="EMBL" id="MDV2685591.1"/>
    </source>
</evidence>
<dbReference type="PANTHER" id="PTHR42928">
    <property type="entry name" value="TRICARBOXYLATE-BINDING PROTEIN"/>
    <property type="match status" value="1"/>
</dbReference>
<evidence type="ECO:0000256" key="1">
    <source>
        <dbReference type="ARBA" id="ARBA00006987"/>
    </source>
</evidence>
<dbReference type="InterPro" id="IPR042100">
    <property type="entry name" value="Bug_dom1"/>
</dbReference>
<sequence>MKKSILFAFLFIMGAFVVACGSTSSVTSNEEGSADTNTETTDEVAEFTPEGPIKYIVGFAPGGGTDLAARSAARTLNEEGIVEESFAVENITGGGGVRALMELRNKGDENTLLQSVDIYAGMYMPDANMRLDDFIPVAQIANNTLLMVVPSDSEYQTVDELMNAMKDDSKQIFIGLPSATDTVEVAKWNEIAESYGIESELRFIPHNGISEVVPELLGGRIDVALFVPPVIKGYLDSDELNALATLSTERLEVLPEIPTLVEQGSDVYFYRPQGVFMKAGISEEAVSYWENALKEMTMTDSWKEYIESQLYIDEFKGRDEYTEWMDTEGRRYSEFLNSQN</sequence>
<organism evidence="3 4">
    <name type="scientific">Alkalihalophilus lindianensis</name>
    <dbReference type="NCBI Taxonomy" id="1630542"/>
    <lineage>
        <taxon>Bacteria</taxon>
        <taxon>Bacillati</taxon>
        <taxon>Bacillota</taxon>
        <taxon>Bacilli</taxon>
        <taxon>Bacillales</taxon>
        <taxon>Bacillaceae</taxon>
        <taxon>Alkalihalophilus</taxon>
    </lineage>
</organism>
<comment type="similarity">
    <text evidence="1">Belongs to the UPF0065 (bug) family.</text>
</comment>
<gene>
    <name evidence="3" type="ORF">RYX56_14590</name>
</gene>
<feature type="signal peptide" evidence="2">
    <location>
        <begin position="1"/>
        <end position="19"/>
    </location>
</feature>